<dbReference type="RefSeq" id="WP_012293583.1">
    <property type="nucleotide sequence ID" value="NC_010382.1"/>
</dbReference>
<dbReference type="InterPro" id="IPR012340">
    <property type="entry name" value="NA-bd_OB-fold"/>
</dbReference>
<dbReference type="Proteomes" id="UP000002164">
    <property type="component" value="Chromosome"/>
</dbReference>
<organism evidence="3 4">
    <name type="scientific">Lysinibacillus sphaericus (strain C3-41)</name>
    <dbReference type="NCBI Taxonomy" id="444177"/>
    <lineage>
        <taxon>Bacteria</taxon>
        <taxon>Bacillati</taxon>
        <taxon>Bacillota</taxon>
        <taxon>Bacilli</taxon>
        <taxon>Bacillales</taxon>
        <taxon>Bacillaceae</taxon>
        <taxon>Lysinibacillus</taxon>
    </lineage>
</organism>
<keyword evidence="1" id="KW-0472">Membrane</keyword>
<keyword evidence="1" id="KW-1133">Transmembrane helix</keyword>
<dbReference type="Pfam" id="PF25842">
    <property type="entry name" value="NfeD_TM"/>
    <property type="match status" value="1"/>
</dbReference>
<keyword evidence="1" id="KW-0812">Transmembrane</keyword>
<evidence type="ECO:0000313" key="4">
    <source>
        <dbReference type="Proteomes" id="UP000002164"/>
    </source>
</evidence>
<feature type="transmembrane region" description="Helical" evidence="1">
    <location>
        <begin position="42"/>
        <end position="62"/>
    </location>
</feature>
<sequence>MTLFGYSLEQIFLVVLIFSGLATILVMFFGDAVEGIGEGLPIFNPSVILSFITLMSAAGFILEKLAWFSSVWNIIAACIIGAILSTFFYLFVLVPLRSADVSLAYTEESLGGQLGKVIVPIPVDGFGEVVIETTSGMISKRATGYDNEAIDYDETVLVVDVKDGTLFVRTYEKKLSKGEMSLCQSKF</sequence>
<evidence type="ECO:0000313" key="3">
    <source>
        <dbReference type="EMBL" id="ACA39486.1"/>
    </source>
</evidence>
<dbReference type="InterPro" id="IPR058653">
    <property type="entry name" value="NfeD2_TM"/>
</dbReference>
<feature type="transmembrane region" description="Helical" evidence="1">
    <location>
        <begin position="74"/>
        <end position="96"/>
    </location>
</feature>
<dbReference type="KEGG" id="lsp:Bsph_1892"/>
<dbReference type="EMBL" id="CP000817">
    <property type="protein sequence ID" value="ACA39486.1"/>
    <property type="molecule type" value="Genomic_DNA"/>
</dbReference>
<dbReference type="AlphaFoldDB" id="B1HT70"/>
<protein>
    <submittedName>
        <fullName evidence="3">Hypothetical yuaF protein</fullName>
    </submittedName>
</protein>
<name>B1HT70_LYSSC</name>
<proteinExistence type="predicted"/>
<feature type="transmembrane region" description="Helical" evidence="1">
    <location>
        <begin position="12"/>
        <end position="30"/>
    </location>
</feature>
<feature type="domain" description="Membrane protein NfeD2 N-terminal transmembrane" evidence="2">
    <location>
        <begin position="1"/>
        <end position="100"/>
    </location>
</feature>
<reference evidence="3 4" key="1">
    <citation type="journal article" date="2008" name="J. Bacteriol.">
        <title>Complete genome sequence of the mosquitocidal bacterium Bacillus sphaericus C3-41 and comparison with those of closely related Bacillus species.</title>
        <authorList>
            <person name="Hu X."/>
            <person name="Fan W."/>
            <person name="Han B."/>
            <person name="Liu H."/>
            <person name="Zheng D."/>
            <person name="Li Q."/>
            <person name="Dong W."/>
            <person name="Yan J."/>
            <person name="Gao M."/>
            <person name="Berry C."/>
            <person name="Yuan Z."/>
        </authorList>
    </citation>
    <scope>NUCLEOTIDE SEQUENCE [LARGE SCALE GENOMIC DNA]</scope>
    <source>
        <strain evidence="3 4">C3-41</strain>
    </source>
</reference>
<evidence type="ECO:0000256" key="1">
    <source>
        <dbReference type="SAM" id="Phobius"/>
    </source>
</evidence>
<dbReference type="Gene3D" id="2.40.50.140">
    <property type="entry name" value="Nucleic acid-binding proteins"/>
    <property type="match status" value="1"/>
</dbReference>
<dbReference type="HOGENOM" id="CLU_107496_0_0_9"/>
<gene>
    <name evidence="3" type="ordered locus">Bsph_1892</name>
</gene>
<dbReference type="EnsemblBacteria" id="ACA39486">
    <property type="protein sequence ID" value="ACA39486"/>
    <property type="gene ID" value="Bsph_1892"/>
</dbReference>
<accession>B1HT70</accession>
<evidence type="ECO:0000259" key="2">
    <source>
        <dbReference type="Pfam" id="PF25842"/>
    </source>
</evidence>